<dbReference type="PATRIC" id="fig|40324.63.peg.6037"/>
<sequence length="72" mass="7898">MVHAASACSDSDRNWRWASFQYGASTTSTSVASWCSRMKRAMPSALASRPSCRNRLVMRGSVVIIVGSGWTR</sequence>
<comment type="caution">
    <text evidence="1">The sequence shown here is derived from an EMBL/GenBank/DDBJ whole genome shotgun (WGS) entry which is preliminary data.</text>
</comment>
<dbReference type="EMBL" id="JZRZ01000025">
    <property type="protein sequence ID" value="KKD56971.1"/>
    <property type="molecule type" value="Genomic_DNA"/>
</dbReference>
<proteinExistence type="predicted"/>
<protein>
    <submittedName>
        <fullName evidence="1">Uncharacterized protein</fullName>
    </submittedName>
</protein>
<evidence type="ECO:0000313" key="2">
    <source>
        <dbReference type="Proteomes" id="UP000243478"/>
    </source>
</evidence>
<name>A0A0F5ZMM1_STEMA</name>
<dbReference type="Proteomes" id="UP000243478">
    <property type="component" value="Unassembled WGS sequence"/>
</dbReference>
<reference evidence="1 2" key="1">
    <citation type="submission" date="2015-03" db="EMBL/GenBank/DDBJ databases">
        <title>Draft genome of Stenotrophomonas maltophila isolated from urine specimen.</title>
        <authorList>
            <person name="Murugan N."/>
            <person name="Malathi J."/>
            <person name="Umashankar V."/>
            <person name="Madhavan H."/>
        </authorList>
    </citation>
    <scope>NUCLEOTIDE SEQUENCE [LARGE SCALE GENOMIC DNA]</scope>
    <source>
        <strain evidence="1 2">JMNMN1</strain>
    </source>
</reference>
<evidence type="ECO:0000313" key="1">
    <source>
        <dbReference type="EMBL" id="KKD56971.1"/>
    </source>
</evidence>
<dbReference type="AlphaFoldDB" id="A0A0F5ZMM1"/>
<organism evidence="1 2">
    <name type="scientific">Stenotrophomonas maltophilia</name>
    <name type="common">Pseudomonas maltophilia</name>
    <name type="synonym">Xanthomonas maltophilia</name>
    <dbReference type="NCBI Taxonomy" id="40324"/>
    <lineage>
        <taxon>Bacteria</taxon>
        <taxon>Pseudomonadati</taxon>
        <taxon>Pseudomonadota</taxon>
        <taxon>Gammaproteobacteria</taxon>
        <taxon>Lysobacterales</taxon>
        <taxon>Lysobacteraceae</taxon>
        <taxon>Stenotrophomonas</taxon>
        <taxon>Stenotrophomonas maltophilia group</taxon>
    </lineage>
</organism>
<accession>A0A0F5ZMM1</accession>
<gene>
    <name evidence="1" type="ORF">VM57_16285</name>
</gene>